<evidence type="ECO:0000313" key="3">
    <source>
        <dbReference type="Proteomes" id="UP001341840"/>
    </source>
</evidence>
<accession>A0ABU6SQ60</accession>
<name>A0ABU6SQ60_9FABA</name>
<feature type="region of interest" description="Disordered" evidence="1">
    <location>
        <begin position="64"/>
        <end position="91"/>
    </location>
</feature>
<dbReference type="Proteomes" id="UP001341840">
    <property type="component" value="Unassembled WGS sequence"/>
</dbReference>
<proteinExistence type="predicted"/>
<gene>
    <name evidence="2" type="ORF">PIB30_075268</name>
</gene>
<feature type="compositionally biased region" description="Basic residues" evidence="1">
    <location>
        <begin position="65"/>
        <end position="83"/>
    </location>
</feature>
<evidence type="ECO:0000256" key="1">
    <source>
        <dbReference type="SAM" id="MobiDB-lite"/>
    </source>
</evidence>
<comment type="caution">
    <text evidence="2">The sequence shown here is derived from an EMBL/GenBank/DDBJ whole genome shotgun (WGS) entry which is preliminary data.</text>
</comment>
<keyword evidence="3" id="KW-1185">Reference proteome</keyword>
<organism evidence="2 3">
    <name type="scientific">Stylosanthes scabra</name>
    <dbReference type="NCBI Taxonomy" id="79078"/>
    <lineage>
        <taxon>Eukaryota</taxon>
        <taxon>Viridiplantae</taxon>
        <taxon>Streptophyta</taxon>
        <taxon>Embryophyta</taxon>
        <taxon>Tracheophyta</taxon>
        <taxon>Spermatophyta</taxon>
        <taxon>Magnoliopsida</taxon>
        <taxon>eudicotyledons</taxon>
        <taxon>Gunneridae</taxon>
        <taxon>Pentapetalae</taxon>
        <taxon>rosids</taxon>
        <taxon>fabids</taxon>
        <taxon>Fabales</taxon>
        <taxon>Fabaceae</taxon>
        <taxon>Papilionoideae</taxon>
        <taxon>50 kb inversion clade</taxon>
        <taxon>dalbergioids sensu lato</taxon>
        <taxon>Dalbergieae</taxon>
        <taxon>Pterocarpus clade</taxon>
        <taxon>Stylosanthes</taxon>
    </lineage>
</organism>
<evidence type="ECO:0000313" key="2">
    <source>
        <dbReference type="EMBL" id="MED6138556.1"/>
    </source>
</evidence>
<reference evidence="2 3" key="1">
    <citation type="journal article" date="2023" name="Plants (Basel)">
        <title>Bridging the Gap: Combining Genomics and Transcriptomics Approaches to Understand Stylosanthes scabra, an Orphan Legume from the Brazilian Caatinga.</title>
        <authorList>
            <person name="Ferreira-Neto J.R.C."/>
            <person name="da Silva M.D."/>
            <person name="Binneck E."/>
            <person name="de Melo N.F."/>
            <person name="da Silva R.H."/>
            <person name="de Melo A.L.T.M."/>
            <person name="Pandolfi V."/>
            <person name="Bustamante F.O."/>
            <person name="Brasileiro-Vidal A.C."/>
            <person name="Benko-Iseppon A.M."/>
        </authorList>
    </citation>
    <scope>NUCLEOTIDE SEQUENCE [LARGE SCALE GENOMIC DNA]</scope>
    <source>
        <tissue evidence="2">Leaves</tissue>
    </source>
</reference>
<protein>
    <submittedName>
        <fullName evidence="2">Uncharacterized protein</fullName>
    </submittedName>
</protein>
<sequence>MPPSSFLTLTSELTSVLHLRHSCCRRQCRRRAAAACVLAVTPRPCCSSASSFGERRRSAAARAVASRRHRSAAGHRLSSRRRASVTPLPLRKGSPKEVLHCEYIDNLKFTITHQKSFKDLEHRTKPQQKHP</sequence>
<dbReference type="EMBL" id="JASCZI010061370">
    <property type="protein sequence ID" value="MED6138556.1"/>
    <property type="molecule type" value="Genomic_DNA"/>
</dbReference>